<dbReference type="PROSITE" id="PS51257">
    <property type="entry name" value="PROKAR_LIPOPROTEIN"/>
    <property type="match status" value="1"/>
</dbReference>
<dbReference type="Proteomes" id="UP000014174">
    <property type="component" value="Unassembled WGS sequence"/>
</dbReference>
<protein>
    <submittedName>
        <fullName evidence="1">Uncharacterized protein</fullName>
    </submittedName>
</protein>
<dbReference type="OrthoDB" id="1144014at2"/>
<evidence type="ECO:0000313" key="1">
    <source>
        <dbReference type="EMBL" id="EOR94788.1"/>
    </source>
</evidence>
<reference evidence="1 2" key="1">
    <citation type="journal article" date="2013" name="Genome Announc.">
        <title>Draft Genome Sequence of Arcticibacter svalbardensis Strain MN12-7T, a Member of the Family Sphingobacteriaceae Isolated from an Arctic Soil Sample.</title>
        <authorList>
            <person name="Shivaji S."/>
            <person name="Ara S."/>
            <person name="Prasad S."/>
            <person name="Manasa B.P."/>
            <person name="Begum Z."/>
            <person name="Singh A."/>
            <person name="Kumar Pinnaka A."/>
        </authorList>
    </citation>
    <scope>NUCLEOTIDE SEQUENCE [LARGE SCALE GENOMIC DNA]</scope>
    <source>
        <strain evidence="1 2">MN12-7</strain>
    </source>
</reference>
<dbReference type="AlphaFoldDB" id="R9GSY0"/>
<dbReference type="STRING" id="1150600.ADIARSV_2004"/>
<comment type="caution">
    <text evidence="1">The sequence shown here is derived from an EMBL/GenBank/DDBJ whole genome shotgun (WGS) entry which is preliminary data.</text>
</comment>
<sequence length="215" mass="23644">MKRLLYLPLLFLFSCTNNSTQKLPSIAGLGESDLKNSSEITCWGIGEIELEDSYAILVEKVGAKNLKQDSLFEEGVFQGMVTSIWKGNAKEIVVHWKEKKAPFITIEALEIAHPSSVYHFINGIRIGTTLSELVKLNGGKDFSLWGFGWDHGGRIKDFDNGSLSGDLPCFNGVLALPDAAIKEKELMGDRLIQASTILLTTYDPALVNIQVKNVG</sequence>
<evidence type="ECO:0000313" key="2">
    <source>
        <dbReference type="Proteomes" id="UP000014174"/>
    </source>
</evidence>
<proteinExistence type="predicted"/>
<dbReference type="RefSeq" id="WP_016195239.1">
    <property type="nucleotide sequence ID" value="NZ_AQPN01000077.1"/>
</dbReference>
<gene>
    <name evidence="1" type="ORF">ADIARSV_2004</name>
</gene>
<organism evidence="1 2">
    <name type="scientific">Arcticibacter svalbardensis MN12-7</name>
    <dbReference type="NCBI Taxonomy" id="1150600"/>
    <lineage>
        <taxon>Bacteria</taxon>
        <taxon>Pseudomonadati</taxon>
        <taxon>Bacteroidota</taxon>
        <taxon>Sphingobacteriia</taxon>
        <taxon>Sphingobacteriales</taxon>
        <taxon>Sphingobacteriaceae</taxon>
        <taxon>Arcticibacter</taxon>
    </lineage>
</organism>
<dbReference type="EMBL" id="AQPN01000077">
    <property type="protein sequence ID" value="EOR94788.1"/>
    <property type="molecule type" value="Genomic_DNA"/>
</dbReference>
<keyword evidence="2" id="KW-1185">Reference proteome</keyword>
<accession>R9GSY0</accession>
<name>R9GSY0_9SPHI</name>